<gene>
    <name evidence="2" type="ORF">BZL30_5337</name>
</gene>
<proteinExistence type="predicted"/>
<protein>
    <submittedName>
        <fullName evidence="2">Cation-transporting P-ATPase PacL domain protein</fullName>
    </submittedName>
</protein>
<feature type="compositionally biased region" description="Polar residues" evidence="1">
    <location>
        <begin position="28"/>
        <end position="40"/>
    </location>
</feature>
<sequence>MQRRASLTPSPVIATTWPLERTARAMRSLSSGETRAITTPSRSSKAAKCCSSSGRSAPDSTSEFGKRSPTWSAMAVAVAGWSPVTIATFTPARRQA</sequence>
<organism evidence="2 3">
    <name type="scientific">Mycobacterium kansasii</name>
    <dbReference type="NCBI Taxonomy" id="1768"/>
    <lineage>
        <taxon>Bacteria</taxon>
        <taxon>Bacillati</taxon>
        <taxon>Actinomycetota</taxon>
        <taxon>Actinomycetes</taxon>
        <taxon>Mycobacteriales</taxon>
        <taxon>Mycobacteriaceae</taxon>
        <taxon>Mycobacterium</taxon>
    </lineage>
</organism>
<feature type="compositionally biased region" description="Low complexity" evidence="1">
    <location>
        <begin position="41"/>
        <end position="56"/>
    </location>
</feature>
<evidence type="ECO:0000313" key="2">
    <source>
        <dbReference type="EMBL" id="OOK72170.1"/>
    </source>
</evidence>
<dbReference type="EMBL" id="MVBM01000005">
    <property type="protein sequence ID" value="OOK72170.1"/>
    <property type="molecule type" value="Genomic_DNA"/>
</dbReference>
<accession>A0A1V3WZ43</accession>
<reference evidence="2 3" key="1">
    <citation type="submission" date="2017-02" db="EMBL/GenBank/DDBJ databases">
        <title>Complete genome sequences of Mycobacterium kansasii strains isolated from rhesus macaques.</title>
        <authorList>
            <person name="Panda A."/>
            <person name="Nagaraj S."/>
            <person name="Zhao X."/>
            <person name="Tettelin H."/>
            <person name="Detolla L.J."/>
        </authorList>
    </citation>
    <scope>NUCLEOTIDE SEQUENCE [LARGE SCALE GENOMIC DNA]</scope>
    <source>
        <strain evidence="2 3">11-3813</strain>
    </source>
</reference>
<evidence type="ECO:0000256" key="1">
    <source>
        <dbReference type="SAM" id="MobiDB-lite"/>
    </source>
</evidence>
<comment type="caution">
    <text evidence="2">The sequence shown here is derived from an EMBL/GenBank/DDBJ whole genome shotgun (WGS) entry which is preliminary data.</text>
</comment>
<dbReference type="Proteomes" id="UP000189229">
    <property type="component" value="Unassembled WGS sequence"/>
</dbReference>
<feature type="region of interest" description="Disordered" evidence="1">
    <location>
        <begin position="27"/>
        <end position="68"/>
    </location>
</feature>
<evidence type="ECO:0000313" key="3">
    <source>
        <dbReference type="Proteomes" id="UP000189229"/>
    </source>
</evidence>
<dbReference type="AlphaFoldDB" id="A0A1V3WZ43"/>
<name>A0A1V3WZ43_MYCKA</name>